<gene>
    <name evidence="2" type="ORF">LIN78_15380</name>
</gene>
<keyword evidence="1" id="KW-0732">Signal</keyword>
<keyword evidence="3" id="KW-1185">Reference proteome</keyword>
<feature type="signal peptide" evidence="1">
    <location>
        <begin position="1"/>
        <end position="29"/>
    </location>
</feature>
<evidence type="ECO:0000313" key="2">
    <source>
        <dbReference type="EMBL" id="MCB6184929.1"/>
    </source>
</evidence>
<dbReference type="Pfam" id="PF11736">
    <property type="entry name" value="DUF3299"/>
    <property type="match status" value="1"/>
</dbReference>
<feature type="chain" id="PRO_5045568332" evidence="1">
    <location>
        <begin position="30"/>
        <end position="212"/>
    </location>
</feature>
<accession>A0ABS8D9P0</accession>
<evidence type="ECO:0000313" key="3">
    <source>
        <dbReference type="Proteomes" id="UP001165395"/>
    </source>
</evidence>
<name>A0ABS8D9P0_9NEIS</name>
<sequence>MTFKQRLKQPLVKSLAGLAITILSLPLLAETKAAANYQLGDKVVKQKTDKPTSTSYPLINWEDLIPKSWDPSKAFKGVDLNKLDDGDPKATALLNKMRSEWDNAPTNPTMNGKTGRIPGFVVPLEATKGAIKEFLLVPYFGACIHSPPPPANQIIHVLLAKPQKGLKVMDAVWVSGTLATIRASNESLDSNMGMSPSAYQIQAVKVEAYKGM</sequence>
<evidence type="ECO:0000256" key="1">
    <source>
        <dbReference type="SAM" id="SignalP"/>
    </source>
</evidence>
<dbReference type="EMBL" id="JAJBZT010000010">
    <property type="protein sequence ID" value="MCB6184929.1"/>
    <property type="molecule type" value="Genomic_DNA"/>
</dbReference>
<dbReference type="Gene3D" id="2.40.50.870">
    <property type="entry name" value="Protein of unknown function (DUF3299)"/>
    <property type="match status" value="1"/>
</dbReference>
<dbReference type="RefSeq" id="WP_227181747.1">
    <property type="nucleotide sequence ID" value="NZ_JAJBZT010000010.1"/>
</dbReference>
<dbReference type="Proteomes" id="UP001165395">
    <property type="component" value="Unassembled WGS sequence"/>
</dbReference>
<protein>
    <submittedName>
        <fullName evidence="2">DUF3299 domain-containing protein</fullName>
    </submittedName>
</protein>
<comment type="caution">
    <text evidence="2">The sequence shown here is derived from an EMBL/GenBank/DDBJ whole genome shotgun (WGS) entry which is preliminary data.</text>
</comment>
<dbReference type="InterPro" id="IPR021727">
    <property type="entry name" value="DUF3299"/>
</dbReference>
<proteinExistence type="predicted"/>
<organism evidence="2 3">
    <name type="scientific">Leeia speluncae</name>
    <dbReference type="NCBI Taxonomy" id="2884804"/>
    <lineage>
        <taxon>Bacteria</taxon>
        <taxon>Pseudomonadati</taxon>
        <taxon>Pseudomonadota</taxon>
        <taxon>Betaproteobacteria</taxon>
        <taxon>Neisseriales</taxon>
        <taxon>Leeiaceae</taxon>
        <taxon>Leeia</taxon>
    </lineage>
</organism>
<reference evidence="2" key="1">
    <citation type="submission" date="2021-10" db="EMBL/GenBank/DDBJ databases">
        <title>The complete genome sequence of Leeia sp. TBRC 13508.</title>
        <authorList>
            <person name="Charoenyingcharoen P."/>
            <person name="Yukphan P."/>
        </authorList>
    </citation>
    <scope>NUCLEOTIDE SEQUENCE</scope>
    <source>
        <strain evidence="2">TBRC 13508</strain>
    </source>
</reference>